<sequence>MNADLRFLLHMNLRQLFLQHVAQTSTAPLALEIVKAEGCELFDASGKTYLDLIGGISVANTGHRHPAVVKAIKDQVDAYMHVMVYGEFVQSPQVRYAQLLTQHLPPSLNSVYFTNSGAEAVEGAMKLAKRITGRTEIVGFVNSYHGSTQGALSLIGSEYWRNAYRPLLPGINHLNYNSFKDLQFITERTACVIAETVQGEAGVIVPENNWLRAVHDRCKEVGALFILDEIQAGFGRTGKLWGFENFDVIPDILLLGKALGGGMPLGAFIADKSLMDHFTDNPVLGHITTFGGHPVCCAAGKAAFEVLLRQQWDVKQKVALFTSLLIHPQIKAVRSFGLWMAIEFNDFDACKKVIDHCIQRGVISDWFLFASNCLRISPPLVITEQELRQSAAIILEAIENNP</sequence>
<evidence type="ECO:0000256" key="2">
    <source>
        <dbReference type="ARBA" id="ARBA00022576"/>
    </source>
</evidence>
<dbReference type="AlphaFoldDB" id="A0A1M4VY69"/>
<dbReference type="Gene3D" id="3.40.640.10">
    <property type="entry name" value="Type I PLP-dependent aspartate aminotransferase-like (Major domain)"/>
    <property type="match status" value="1"/>
</dbReference>
<keyword evidence="7" id="KW-1185">Reference proteome</keyword>
<keyword evidence="2 6" id="KW-0032">Aminotransferase</keyword>
<comment type="similarity">
    <text evidence="5">Belongs to the class-III pyridoxal-phosphate-dependent aminotransferase family.</text>
</comment>
<gene>
    <name evidence="6" type="ORF">SAMN02745131_01017</name>
</gene>
<evidence type="ECO:0000313" key="6">
    <source>
        <dbReference type="EMBL" id="SHE73889.1"/>
    </source>
</evidence>
<dbReference type="InterPro" id="IPR015421">
    <property type="entry name" value="PyrdxlP-dep_Trfase_major"/>
</dbReference>
<name>A0A1M4VY69_9BACT</name>
<evidence type="ECO:0000256" key="5">
    <source>
        <dbReference type="RuleBase" id="RU003560"/>
    </source>
</evidence>
<reference evidence="6 7" key="1">
    <citation type="submission" date="2016-11" db="EMBL/GenBank/DDBJ databases">
        <authorList>
            <person name="Jaros S."/>
            <person name="Januszkiewicz K."/>
            <person name="Wedrychowicz H."/>
        </authorList>
    </citation>
    <scope>NUCLEOTIDE SEQUENCE [LARGE SCALE GENOMIC DNA]</scope>
    <source>
        <strain evidence="6 7">DSM 18119</strain>
    </source>
</reference>
<dbReference type="PROSITE" id="PS00600">
    <property type="entry name" value="AA_TRANSFER_CLASS_3"/>
    <property type="match status" value="1"/>
</dbReference>
<dbReference type="RefSeq" id="WP_245793012.1">
    <property type="nucleotide sequence ID" value="NZ_FQUU01000003.1"/>
</dbReference>
<evidence type="ECO:0000256" key="4">
    <source>
        <dbReference type="ARBA" id="ARBA00022898"/>
    </source>
</evidence>
<dbReference type="InterPro" id="IPR050103">
    <property type="entry name" value="Class-III_PLP-dep_AT"/>
</dbReference>
<dbReference type="SUPFAM" id="SSF53383">
    <property type="entry name" value="PLP-dependent transferases"/>
    <property type="match status" value="1"/>
</dbReference>
<dbReference type="STRING" id="1121884.SAMN02745131_01017"/>
<dbReference type="Pfam" id="PF00202">
    <property type="entry name" value="Aminotran_3"/>
    <property type="match status" value="1"/>
</dbReference>
<dbReference type="InterPro" id="IPR049704">
    <property type="entry name" value="Aminotrans_3_PPA_site"/>
</dbReference>
<dbReference type="FunFam" id="3.40.640.10:FF:000004">
    <property type="entry name" value="Acetylornithine aminotransferase"/>
    <property type="match status" value="1"/>
</dbReference>
<accession>A0A1M4VY69</accession>
<evidence type="ECO:0000256" key="1">
    <source>
        <dbReference type="ARBA" id="ARBA00001933"/>
    </source>
</evidence>
<dbReference type="InterPro" id="IPR015422">
    <property type="entry name" value="PyrdxlP-dep_Trfase_small"/>
</dbReference>
<dbReference type="GO" id="GO:0042802">
    <property type="term" value="F:identical protein binding"/>
    <property type="evidence" value="ECO:0007669"/>
    <property type="project" value="TreeGrafter"/>
</dbReference>
<dbReference type="GO" id="GO:0030170">
    <property type="term" value="F:pyridoxal phosphate binding"/>
    <property type="evidence" value="ECO:0007669"/>
    <property type="project" value="InterPro"/>
</dbReference>
<dbReference type="Proteomes" id="UP000184048">
    <property type="component" value="Unassembled WGS sequence"/>
</dbReference>
<keyword evidence="4 5" id="KW-0663">Pyridoxal phosphate</keyword>
<dbReference type="Gene3D" id="3.90.1150.10">
    <property type="entry name" value="Aspartate Aminotransferase, domain 1"/>
    <property type="match status" value="1"/>
</dbReference>
<proteinExistence type="inferred from homology"/>
<dbReference type="InterPro" id="IPR015424">
    <property type="entry name" value="PyrdxlP-dep_Trfase"/>
</dbReference>
<organism evidence="6 7">
    <name type="scientific">Flavisolibacter ginsengisoli DSM 18119</name>
    <dbReference type="NCBI Taxonomy" id="1121884"/>
    <lineage>
        <taxon>Bacteria</taxon>
        <taxon>Pseudomonadati</taxon>
        <taxon>Bacteroidota</taxon>
        <taxon>Chitinophagia</taxon>
        <taxon>Chitinophagales</taxon>
        <taxon>Chitinophagaceae</taxon>
        <taxon>Flavisolibacter</taxon>
    </lineage>
</organism>
<dbReference type="PANTHER" id="PTHR11986:SF79">
    <property type="entry name" value="ACETYLORNITHINE AMINOTRANSFERASE, MITOCHONDRIAL"/>
    <property type="match status" value="1"/>
</dbReference>
<protein>
    <submittedName>
        <fullName evidence="6">Acetylornithine/succinyldiaminopimelate/putrescine aminotransferase</fullName>
    </submittedName>
</protein>
<keyword evidence="3 6" id="KW-0808">Transferase</keyword>
<comment type="cofactor">
    <cofactor evidence="1">
        <name>pyridoxal 5'-phosphate</name>
        <dbReference type="ChEBI" id="CHEBI:597326"/>
    </cofactor>
</comment>
<dbReference type="EMBL" id="FQUU01000003">
    <property type="protein sequence ID" value="SHE73889.1"/>
    <property type="molecule type" value="Genomic_DNA"/>
</dbReference>
<dbReference type="PANTHER" id="PTHR11986">
    <property type="entry name" value="AMINOTRANSFERASE CLASS III"/>
    <property type="match status" value="1"/>
</dbReference>
<evidence type="ECO:0000313" key="7">
    <source>
        <dbReference type="Proteomes" id="UP000184048"/>
    </source>
</evidence>
<evidence type="ECO:0000256" key="3">
    <source>
        <dbReference type="ARBA" id="ARBA00022679"/>
    </source>
</evidence>
<dbReference type="PIRSF" id="PIRSF000521">
    <property type="entry name" value="Transaminase_4ab_Lys_Orn"/>
    <property type="match status" value="1"/>
</dbReference>
<dbReference type="CDD" id="cd00610">
    <property type="entry name" value="OAT_like"/>
    <property type="match status" value="1"/>
</dbReference>
<dbReference type="InterPro" id="IPR005814">
    <property type="entry name" value="Aminotrans_3"/>
</dbReference>
<dbReference type="GO" id="GO:0008483">
    <property type="term" value="F:transaminase activity"/>
    <property type="evidence" value="ECO:0007669"/>
    <property type="project" value="UniProtKB-KW"/>
</dbReference>